<keyword evidence="2" id="KW-1185">Reference proteome</keyword>
<proteinExistence type="predicted"/>
<dbReference type="EMBL" id="CP115156">
    <property type="protein sequence ID" value="WBL31517.1"/>
    <property type="molecule type" value="Genomic_DNA"/>
</dbReference>
<sequence>MKKKLLLGDNKTNINSEKIIKYNIPDPKVIKIDKWIEEYTNLEKDKTCEKQEEVKNNSFNEQKREKIIVIHKKWIFYGLNGLYFFDKIININKNKIEKLKKDFDYEEKNKNFDKMKKIQNEIQIIGLKTYGEYFYILMSKENCQKYLSNKDEILGFLPQYDSYMFKRETQKIPKKLNNYIYNAFDFWKNWDEKNIVFNKSKDSILYNFIKIYKSKEDQKNVLIIEYEGPKEIIKEEDIDYYIGKLNINLNNDYNIYKKNYNIHFNPFSNTLSIFENEFNKQLSFE</sequence>
<evidence type="ECO:0000313" key="2">
    <source>
        <dbReference type="Proteomes" id="UP001210120"/>
    </source>
</evidence>
<organism evidence="1 2">
    <name type="scientific">Candidatus Phytoplasma sacchari</name>
    <dbReference type="NCBI Taxonomy" id="2609813"/>
    <lineage>
        <taxon>Bacteria</taxon>
        <taxon>Bacillati</taxon>
        <taxon>Mycoplasmatota</taxon>
        <taxon>Mollicutes</taxon>
        <taxon>Acholeplasmatales</taxon>
        <taxon>Acholeplasmataceae</taxon>
        <taxon>Candidatus Phytoplasma</taxon>
        <taxon>16SrXI (Rice yellow dwarf group)</taxon>
    </lineage>
</organism>
<gene>
    <name evidence="1" type="ORF">O7R10_00420</name>
</gene>
<name>A0ABY7M1C4_9MOLU</name>
<dbReference type="Proteomes" id="UP001210120">
    <property type="component" value="Chromosome"/>
</dbReference>
<reference evidence="1" key="1">
    <citation type="submission" date="2022-12" db="EMBL/GenBank/DDBJ databases">
        <title>Genomic Characterization of Candidatus Phytoplasma sacchari in China.</title>
        <authorList>
            <person name="Zhang R.-Y."/>
        </authorList>
    </citation>
    <scope>NUCLEOTIDE SEQUENCE [LARGE SCALE GENOMIC DNA]</scope>
    <source>
        <strain evidence="1">SCWL1</strain>
    </source>
</reference>
<evidence type="ECO:0000313" key="1">
    <source>
        <dbReference type="EMBL" id="WBL31517.1"/>
    </source>
</evidence>
<protein>
    <submittedName>
        <fullName evidence="1">Uncharacterized protein</fullName>
    </submittedName>
</protein>
<accession>A0ABY7M1C4</accession>